<reference evidence="2 3" key="1">
    <citation type="submission" date="2014-04" db="EMBL/GenBank/DDBJ databases">
        <authorList>
            <consortium name="DOE Joint Genome Institute"/>
            <person name="Kuo A."/>
            <person name="Kohler A."/>
            <person name="Costa M.D."/>
            <person name="Nagy L.G."/>
            <person name="Floudas D."/>
            <person name="Copeland A."/>
            <person name="Barry K.W."/>
            <person name="Cichocki N."/>
            <person name="Veneault-Fourrey C."/>
            <person name="LaButti K."/>
            <person name="Lindquist E.A."/>
            <person name="Lipzen A."/>
            <person name="Lundell T."/>
            <person name="Morin E."/>
            <person name="Murat C."/>
            <person name="Sun H."/>
            <person name="Tunlid A."/>
            <person name="Henrissat B."/>
            <person name="Grigoriev I.V."/>
            <person name="Hibbett D.S."/>
            <person name="Martin F."/>
            <person name="Nordberg H.P."/>
            <person name="Cantor M.N."/>
            <person name="Hua S.X."/>
        </authorList>
    </citation>
    <scope>NUCLEOTIDE SEQUENCE [LARGE SCALE GENOMIC DNA]</scope>
    <source>
        <strain evidence="2 3">441</strain>
    </source>
</reference>
<dbReference type="AlphaFoldDB" id="A0A0C9YMS8"/>
<feature type="compositionally biased region" description="Polar residues" evidence="1">
    <location>
        <begin position="1"/>
        <end position="10"/>
    </location>
</feature>
<dbReference type="Proteomes" id="UP000054018">
    <property type="component" value="Unassembled WGS sequence"/>
</dbReference>
<evidence type="ECO:0000313" key="2">
    <source>
        <dbReference type="EMBL" id="KIK15244.1"/>
    </source>
</evidence>
<accession>A0A0C9YMS8</accession>
<protein>
    <submittedName>
        <fullName evidence="2">Uncharacterized protein</fullName>
    </submittedName>
</protein>
<proteinExistence type="predicted"/>
<evidence type="ECO:0000313" key="3">
    <source>
        <dbReference type="Proteomes" id="UP000054018"/>
    </source>
</evidence>
<feature type="compositionally biased region" description="Low complexity" evidence="1">
    <location>
        <begin position="37"/>
        <end position="51"/>
    </location>
</feature>
<evidence type="ECO:0000256" key="1">
    <source>
        <dbReference type="SAM" id="MobiDB-lite"/>
    </source>
</evidence>
<name>A0A0C9YMS8_9AGAM</name>
<gene>
    <name evidence="2" type="ORF">PISMIDRAFT_25289</name>
</gene>
<reference evidence="3" key="2">
    <citation type="submission" date="2015-01" db="EMBL/GenBank/DDBJ databases">
        <title>Evolutionary Origins and Diversification of the Mycorrhizal Mutualists.</title>
        <authorList>
            <consortium name="DOE Joint Genome Institute"/>
            <consortium name="Mycorrhizal Genomics Consortium"/>
            <person name="Kohler A."/>
            <person name="Kuo A."/>
            <person name="Nagy L.G."/>
            <person name="Floudas D."/>
            <person name="Copeland A."/>
            <person name="Barry K.W."/>
            <person name="Cichocki N."/>
            <person name="Veneault-Fourrey C."/>
            <person name="LaButti K."/>
            <person name="Lindquist E.A."/>
            <person name="Lipzen A."/>
            <person name="Lundell T."/>
            <person name="Morin E."/>
            <person name="Murat C."/>
            <person name="Riley R."/>
            <person name="Ohm R."/>
            <person name="Sun H."/>
            <person name="Tunlid A."/>
            <person name="Henrissat B."/>
            <person name="Grigoriev I.V."/>
            <person name="Hibbett D.S."/>
            <person name="Martin F."/>
        </authorList>
    </citation>
    <scope>NUCLEOTIDE SEQUENCE [LARGE SCALE GENOMIC DNA]</scope>
    <source>
        <strain evidence="3">441</strain>
    </source>
</reference>
<keyword evidence="3" id="KW-1185">Reference proteome</keyword>
<dbReference type="HOGENOM" id="CLU_725856_0_0_1"/>
<dbReference type="OrthoDB" id="2695465at2759"/>
<sequence>MSPFRPTTRSMSRKGMRHYSPYNLRSRGSHQTFECLPTPSGSPTRPRSSSTDGDAGGLRTPAGESMYDAARQALLAGVPVDTLCHLVLLQFVRDCADMAEAVYDEQQRVLVALENGVSISDNESRLFRPVQMQHVRELMEIADGVTNNLEGRILAYTTGQSVSKDELKIFHPIEVEYIGTLVKIANTINDDLEHKGMAVDNIIEADFHTDVRILPHKVTDVALMQLPDSPMETQPTFRKRFLPLHHIDSEHNLPRAQRVSHTSPNGTGTSTTMGTKSCQSQLQTTSGTSLDVPGVASSQPVEMGDLFVHRLNGSVSFWVCTCTQPLTWEPIAIGDAWLLDRTCFLALQDEQPTWVLLETLERYKRHQRRSKGANVDASERT</sequence>
<feature type="region of interest" description="Disordered" evidence="1">
    <location>
        <begin position="252"/>
        <end position="275"/>
    </location>
</feature>
<organism evidence="2 3">
    <name type="scientific">Pisolithus microcarpus 441</name>
    <dbReference type="NCBI Taxonomy" id="765257"/>
    <lineage>
        <taxon>Eukaryota</taxon>
        <taxon>Fungi</taxon>
        <taxon>Dikarya</taxon>
        <taxon>Basidiomycota</taxon>
        <taxon>Agaricomycotina</taxon>
        <taxon>Agaricomycetes</taxon>
        <taxon>Agaricomycetidae</taxon>
        <taxon>Boletales</taxon>
        <taxon>Sclerodermatineae</taxon>
        <taxon>Pisolithaceae</taxon>
        <taxon>Pisolithus</taxon>
    </lineage>
</organism>
<feature type="compositionally biased region" description="Low complexity" evidence="1">
    <location>
        <begin position="260"/>
        <end position="275"/>
    </location>
</feature>
<feature type="region of interest" description="Disordered" evidence="1">
    <location>
        <begin position="1"/>
        <end position="62"/>
    </location>
</feature>
<dbReference type="EMBL" id="KN833899">
    <property type="protein sequence ID" value="KIK15244.1"/>
    <property type="molecule type" value="Genomic_DNA"/>
</dbReference>